<dbReference type="EMBL" id="JBHTIZ010000016">
    <property type="protein sequence ID" value="MFD0984177.1"/>
    <property type="molecule type" value="Genomic_DNA"/>
</dbReference>
<feature type="signal peptide" evidence="2">
    <location>
        <begin position="1"/>
        <end position="18"/>
    </location>
</feature>
<feature type="domain" description="Secretion system C-terminal sorting" evidence="3">
    <location>
        <begin position="260"/>
        <end position="326"/>
    </location>
</feature>
<evidence type="ECO:0000313" key="4">
    <source>
        <dbReference type="EMBL" id="MFD0984177.1"/>
    </source>
</evidence>
<evidence type="ECO:0000256" key="1">
    <source>
        <dbReference type="ARBA" id="ARBA00022729"/>
    </source>
</evidence>
<accession>A0ABW3J167</accession>
<feature type="chain" id="PRO_5045772159" evidence="2">
    <location>
        <begin position="19"/>
        <end position="328"/>
    </location>
</feature>
<evidence type="ECO:0000259" key="3">
    <source>
        <dbReference type="Pfam" id="PF18962"/>
    </source>
</evidence>
<evidence type="ECO:0000256" key="2">
    <source>
        <dbReference type="SAM" id="SignalP"/>
    </source>
</evidence>
<gene>
    <name evidence="4" type="ORF">ACFQ0S_06745</name>
</gene>
<dbReference type="Pfam" id="PF18962">
    <property type="entry name" value="Por_Secre_tail"/>
    <property type="match status" value="1"/>
</dbReference>
<sequence length="328" mass="36092">MNLKLLLLLVFFSTLSYAQVPISAYFTGATDPSVYDIVTSSVPLDQTASGANLVWDFNQLTKVGESIDYISSPTASEITTYPKSTTIVANATSKIYYSKAANALSITALKNNDLELNYITNNATIGNFPLNYGYSNTDTTAGTFIYGMYLGTFTGTITTSFDSYGILNNGTSEKDVSRLKTVQNISFNYGILTNVGTAIQTTYNYYDATNGSNSLVFRNTTLTVNVPLLGINQTINQIERFNTMLLGTNDNTLQSSSIQIIPNPIEDVLKFTTNLKINSINISDIHGRVIFESNVIKNVINLAHLQRGVYFVTFNTDKGFQVRKIIKK</sequence>
<reference evidence="5" key="1">
    <citation type="journal article" date="2019" name="Int. J. Syst. Evol. Microbiol.">
        <title>The Global Catalogue of Microorganisms (GCM) 10K type strain sequencing project: providing services to taxonomists for standard genome sequencing and annotation.</title>
        <authorList>
            <consortium name="The Broad Institute Genomics Platform"/>
            <consortium name="The Broad Institute Genome Sequencing Center for Infectious Disease"/>
            <person name="Wu L."/>
            <person name="Ma J."/>
        </authorList>
    </citation>
    <scope>NUCLEOTIDE SEQUENCE [LARGE SCALE GENOMIC DNA]</scope>
    <source>
        <strain evidence="5">CECT 7649</strain>
    </source>
</reference>
<name>A0ABW3J167_9FLAO</name>
<dbReference type="NCBIfam" id="TIGR04183">
    <property type="entry name" value="Por_Secre_tail"/>
    <property type="match status" value="1"/>
</dbReference>
<dbReference type="Proteomes" id="UP001597051">
    <property type="component" value="Unassembled WGS sequence"/>
</dbReference>
<keyword evidence="5" id="KW-1185">Reference proteome</keyword>
<dbReference type="InterPro" id="IPR026444">
    <property type="entry name" value="Secre_tail"/>
</dbReference>
<keyword evidence="1 2" id="KW-0732">Signal</keyword>
<protein>
    <submittedName>
        <fullName evidence="4">T9SS type A sorting domain-containing protein</fullName>
    </submittedName>
</protein>
<organism evidence="4 5">
    <name type="scientific">Flavobacterium myungsuense</name>
    <dbReference type="NCBI Taxonomy" id="651823"/>
    <lineage>
        <taxon>Bacteria</taxon>
        <taxon>Pseudomonadati</taxon>
        <taxon>Bacteroidota</taxon>
        <taxon>Flavobacteriia</taxon>
        <taxon>Flavobacteriales</taxon>
        <taxon>Flavobacteriaceae</taxon>
        <taxon>Flavobacterium</taxon>
    </lineage>
</organism>
<evidence type="ECO:0000313" key="5">
    <source>
        <dbReference type="Proteomes" id="UP001597051"/>
    </source>
</evidence>
<dbReference type="RefSeq" id="WP_379759731.1">
    <property type="nucleotide sequence ID" value="NZ_JBHSYB010000068.1"/>
</dbReference>
<proteinExistence type="predicted"/>
<comment type="caution">
    <text evidence="4">The sequence shown here is derived from an EMBL/GenBank/DDBJ whole genome shotgun (WGS) entry which is preliminary data.</text>
</comment>